<keyword evidence="11" id="KW-1185">Reference proteome</keyword>
<name>A0A7R8CEG9_LEPSM</name>
<dbReference type="PANTHER" id="PTHR11347">
    <property type="entry name" value="CYCLIC NUCLEOTIDE PHOSPHODIESTERASE"/>
    <property type="match status" value="1"/>
</dbReference>
<feature type="compositionally biased region" description="Low complexity" evidence="9">
    <location>
        <begin position="938"/>
        <end position="950"/>
    </location>
</feature>
<dbReference type="GO" id="GO:0046872">
    <property type="term" value="F:metal ion binding"/>
    <property type="evidence" value="ECO:0007669"/>
    <property type="project" value="UniProtKB-KW"/>
</dbReference>
<proteinExistence type="inferred from homology"/>
<evidence type="ECO:0000256" key="3">
    <source>
        <dbReference type="ARBA" id="ARBA00022723"/>
    </source>
</evidence>
<keyword evidence="2" id="KW-0140">cGMP</keyword>
<feature type="region of interest" description="Disordered" evidence="9">
    <location>
        <begin position="29"/>
        <end position="57"/>
    </location>
</feature>
<evidence type="ECO:0000256" key="5">
    <source>
        <dbReference type="PIRSR" id="PIRSR623088-1"/>
    </source>
</evidence>
<evidence type="ECO:0000256" key="2">
    <source>
        <dbReference type="ARBA" id="ARBA00022535"/>
    </source>
</evidence>
<feature type="binding site" evidence="6">
    <location>
        <position position="802"/>
    </location>
    <ligand>
        <name>AMP</name>
        <dbReference type="ChEBI" id="CHEBI:456215"/>
    </ligand>
</feature>
<feature type="binding site" evidence="7">
    <location>
        <position position="691"/>
    </location>
    <ligand>
        <name>Zn(2+)</name>
        <dbReference type="ChEBI" id="CHEBI:29105"/>
        <label>1</label>
    </ligand>
</feature>
<feature type="binding site" evidence="6">
    <location>
        <position position="855"/>
    </location>
    <ligand>
        <name>AMP</name>
        <dbReference type="ChEBI" id="CHEBI:456215"/>
    </ligand>
</feature>
<feature type="compositionally biased region" description="Basic residues" evidence="9">
    <location>
        <begin position="997"/>
        <end position="1007"/>
    </location>
</feature>
<dbReference type="OrthoDB" id="74705at2759"/>
<dbReference type="InterPro" id="IPR036971">
    <property type="entry name" value="PDEase_catalytic_dom_sf"/>
</dbReference>
<feature type="binding site" evidence="7">
    <location>
        <position position="692"/>
    </location>
    <ligand>
        <name>Zn(2+)</name>
        <dbReference type="ChEBI" id="CHEBI:29105"/>
        <label>2</label>
    </ligand>
</feature>
<dbReference type="InterPro" id="IPR023174">
    <property type="entry name" value="PDEase_CS"/>
</dbReference>
<evidence type="ECO:0000256" key="6">
    <source>
        <dbReference type="PIRSR" id="PIRSR623088-2"/>
    </source>
</evidence>
<dbReference type="PRINTS" id="PR00387">
    <property type="entry name" value="PDIESTERASE1"/>
</dbReference>
<dbReference type="InterPro" id="IPR003018">
    <property type="entry name" value="GAF"/>
</dbReference>
<dbReference type="Pfam" id="PF01590">
    <property type="entry name" value="GAF"/>
    <property type="match status" value="2"/>
</dbReference>
<dbReference type="GO" id="GO:0007165">
    <property type="term" value="P:signal transduction"/>
    <property type="evidence" value="ECO:0007669"/>
    <property type="project" value="InterPro"/>
</dbReference>
<dbReference type="CDD" id="cd00077">
    <property type="entry name" value="HDc"/>
    <property type="match status" value="1"/>
</dbReference>
<evidence type="ECO:0000256" key="4">
    <source>
        <dbReference type="ARBA" id="ARBA00022801"/>
    </source>
</evidence>
<evidence type="ECO:0000256" key="1">
    <source>
        <dbReference type="ARBA" id="ARBA00007648"/>
    </source>
</evidence>
<dbReference type="SUPFAM" id="SSF55781">
    <property type="entry name" value="GAF domain-like"/>
    <property type="match status" value="2"/>
</dbReference>
<dbReference type="SMART" id="SM00471">
    <property type="entry name" value="HDc"/>
    <property type="match status" value="1"/>
</dbReference>
<keyword evidence="4 8" id="KW-0378">Hydrolase</keyword>
<evidence type="ECO:0000313" key="10">
    <source>
        <dbReference type="EMBL" id="CAF2795483.1"/>
    </source>
</evidence>
<dbReference type="Proteomes" id="UP000675881">
    <property type="component" value="Chromosome 10"/>
</dbReference>
<dbReference type="SMART" id="SM00065">
    <property type="entry name" value="GAF"/>
    <property type="match status" value="2"/>
</dbReference>
<dbReference type="Gene3D" id="3.30.450.40">
    <property type="match status" value="2"/>
</dbReference>
<dbReference type="PROSITE" id="PS51845">
    <property type="entry name" value="PDEASE_I_2"/>
    <property type="match status" value="1"/>
</dbReference>
<dbReference type="InterPro" id="IPR002073">
    <property type="entry name" value="PDEase_catalytic_dom"/>
</dbReference>
<feature type="region of interest" description="Disordered" evidence="9">
    <location>
        <begin position="938"/>
        <end position="1062"/>
    </location>
</feature>
<feature type="compositionally biased region" description="Polar residues" evidence="9">
    <location>
        <begin position="1024"/>
        <end position="1034"/>
    </location>
</feature>
<protein>
    <recommendedName>
        <fullName evidence="8">Phosphodiesterase</fullName>
        <ecNumber evidence="8">3.1.4.-</ecNumber>
    </recommendedName>
</protein>
<feature type="compositionally biased region" description="Basic residues" evidence="9">
    <location>
        <begin position="958"/>
        <end position="969"/>
    </location>
</feature>
<dbReference type="GO" id="GO:0004114">
    <property type="term" value="F:3',5'-cyclic-nucleotide phosphodiesterase activity"/>
    <property type="evidence" value="ECO:0007669"/>
    <property type="project" value="InterPro"/>
</dbReference>
<feature type="binding site" evidence="6">
    <location>
        <begin position="651"/>
        <end position="655"/>
    </location>
    <ligand>
        <name>AMP</name>
        <dbReference type="ChEBI" id="CHEBI:456215"/>
    </ligand>
</feature>
<dbReference type="EC" id="3.1.4.-" evidence="8"/>
<dbReference type="InterPro" id="IPR023088">
    <property type="entry name" value="PDEase"/>
</dbReference>
<feature type="compositionally biased region" description="Low complexity" evidence="9">
    <location>
        <begin position="971"/>
        <end position="994"/>
    </location>
</feature>
<dbReference type="EMBL" id="HG994589">
    <property type="protein sequence ID" value="CAF2795483.1"/>
    <property type="molecule type" value="Genomic_DNA"/>
</dbReference>
<dbReference type="AlphaFoldDB" id="A0A7R8CEG9"/>
<feature type="binding site" evidence="7">
    <location>
        <position position="802"/>
    </location>
    <ligand>
        <name>Zn(2+)</name>
        <dbReference type="ChEBI" id="CHEBI:29105"/>
        <label>1</label>
    </ligand>
</feature>
<evidence type="ECO:0000256" key="7">
    <source>
        <dbReference type="PIRSR" id="PIRSR623088-3"/>
    </source>
</evidence>
<feature type="active site" description="Proton donor" evidence="5">
    <location>
        <position position="651"/>
    </location>
</feature>
<feature type="region of interest" description="Disordered" evidence="9">
    <location>
        <begin position="74"/>
        <end position="130"/>
    </location>
</feature>
<feature type="binding site" evidence="6">
    <location>
        <position position="692"/>
    </location>
    <ligand>
        <name>AMP</name>
        <dbReference type="ChEBI" id="CHEBI:456215"/>
    </ligand>
</feature>
<feature type="binding site" evidence="7">
    <location>
        <position position="655"/>
    </location>
    <ligand>
        <name>Zn(2+)</name>
        <dbReference type="ChEBI" id="CHEBI:29105"/>
        <label>1</label>
    </ligand>
</feature>
<evidence type="ECO:0000256" key="9">
    <source>
        <dbReference type="SAM" id="MobiDB-lite"/>
    </source>
</evidence>
<feature type="compositionally biased region" description="Acidic residues" evidence="9">
    <location>
        <begin position="100"/>
        <end position="115"/>
    </location>
</feature>
<dbReference type="FunFam" id="1.10.1300.10:FF:000003">
    <property type="entry name" value="Phosphodiesterase"/>
    <property type="match status" value="1"/>
</dbReference>
<dbReference type="Gene3D" id="1.10.1300.10">
    <property type="entry name" value="3'5'-cyclic nucleotide phosphodiesterase, catalytic domain"/>
    <property type="match status" value="1"/>
</dbReference>
<sequence>MEDEDEDRQDLDVDPNWLSHVVEEKIKKKQVQNVGNIRRYSSTDTLTPPPPPDPVLLRTARKSITSDLFQQWLTSPPSGIARPKSHSVTSSINTYRREESDDDSDKEEDDIDEENSSPFEEQNNRGGGSAVAFKKQASRYKLLDQNDSLMDLILDISNELDINTLCHKILVNVGKLTNADRCSLFLARGPREKRYLEAKLFDVRTDTTLEEAMNHAHKEDICVPFGVGICGKVAKTKQTIHLRDAYDDPSFNRDIDYQTGYRTKSLVCMPICNYEGEVVGVAQIINKRENLDLQFDKEDLKIFERYLTFCGIGIQNAQLFEVSILEYKKIGLFQQQMSMENLVTTIITEAKEMLNCERSTIYLLDLKSYDVTEAVGGMYQPNLKSPSASSNSGVGGSEFSFTPHENEYAPLLCAGSNKAPIPDLMKGLHVEEIAFQYAWEIQNKSLVEYHQNDNELVNSRRARIAKYVASSREALNLGSLQTWLGDESCEVDGFIPKNMLCVPIFNGQGEVIGVAQLINKQKGNKFEESDVNLFEAFAIFCGIGIHNTKMYESACKLMAKQTVALDCLSYHASASDGDTESLYKTCIPSSKDFVIYSYKFNDALLSEDETLKIPIRMFMEFGFIQQFHIPYKVLCRWILSVKKNYRPVKYHNWRHALNVCQTMFTVLKTGKMDRFMDDLESLGLLVACLCHDLDHRGTNNAFQSKVDSPLANLYSTSTMEHHHFDQCIMILSSEGNNIFQGLNTENYKQVMKVVERAILSTDMALYFRKKDLFLDTADKGEFEWKEEDKKELLCGMLMTACDLSAIAKPWEQQHRIAKLVADEFFDQGDMEKLRLNVQPMGMMDRERKDELPQMQVEFIDSVCMPLYSSLSESFPWIKPLLDGCMSNREKWADLAEKVEMGLTWIDHDTIDKPIEELNADEAEAKDIEFKVEMLKPGGSINSVSSSSTTSLKKEGLSKKRSLRSGKSPHRSAGNSNNPTSTTSSTNAISTSFFSRRMSTKCKTKTKVHSGEEDEAFAAAIEGNKGQSKLKSSQSMEDESSDLSISIPDNSNRKSKIKLTNVL</sequence>
<accession>A0A7R8CEG9</accession>
<comment type="similarity">
    <text evidence="1 8">Belongs to the cyclic nucleotide phosphodiesterase family.</text>
</comment>
<dbReference type="InterPro" id="IPR003607">
    <property type="entry name" value="HD/PDEase_dom"/>
</dbReference>
<dbReference type="Pfam" id="PF00233">
    <property type="entry name" value="PDEase_I"/>
    <property type="match status" value="1"/>
</dbReference>
<feature type="binding site" evidence="7">
    <location>
        <position position="692"/>
    </location>
    <ligand>
        <name>Zn(2+)</name>
        <dbReference type="ChEBI" id="CHEBI:29105"/>
        <label>1</label>
    </ligand>
</feature>
<keyword evidence="3 7" id="KW-0479">Metal-binding</keyword>
<reference evidence="10" key="1">
    <citation type="submission" date="2021-02" db="EMBL/GenBank/DDBJ databases">
        <authorList>
            <person name="Bekaert M."/>
        </authorList>
    </citation>
    <scope>NUCLEOTIDE SEQUENCE</scope>
    <source>
        <strain evidence="10">IoA-00</strain>
    </source>
</reference>
<evidence type="ECO:0000256" key="8">
    <source>
        <dbReference type="RuleBase" id="RU363067"/>
    </source>
</evidence>
<gene>
    <name evidence="10" type="ORF">LSAA_2694</name>
</gene>
<dbReference type="PROSITE" id="PS00126">
    <property type="entry name" value="PDEASE_I_1"/>
    <property type="match status" value="1"/>
</dbReference>
<organism evidence="10 11">
    <name type="scientific">Lepeophtheirus salmonis</name>
    <name type="common">Salmon louse</name>
    <name type="synonym">Caligus salmonis</name>
    <dbReference type="NCBI Taxonomy" id="72036"/>
    <lineage>
        <taxon>Eukaryota</taxon>
        <taxon>Metazoa</taxon>
        <taxon>Ecdysozoa</taxon>
        <taxon>Arthropoda</taxon>
        <taxon>Crustacea</taxon>
        <taxon>Multicrustacea</taxon>
        <taxon>Hexanauplia</taxon>
        <taxon>Copepoda</taxon>
        <taxon>Siphonostomatoida</taxon>
        <taxon>Caligidae</taxon>
        <taxon>Lepeophtheirus</taxon>
    </lineage>
</organism>
<evidence type="ECO:0000313" key="11">
    <source>
        <dbReference type="Proteomes" id="UP000675881"/>
    </source>
</evidence>
<dbReference type="SUPFAM" id="SSF109604">
    <property type="entry name" value="HD-domain/PDEase-like"/>
    <property type="match status" value="1"/>
</dbReference>
<comment type="cofactor">
    <cofactor evidence="8">
        <name>a divalent metal cation</name>
        <dbReference type="ChEBI" id="CHEBI:60240"/>
    </cofactor>
    <text evidence="8">Binds 2 divalent metal cations per subunit. Site 1 may preferentially bind zinc ions, while site 2 has a preference for magnesium and/or manganese ions.</text>
</comment>
<dbReference type="InterPro" id="IPR029016">
    <property type="entry name" value="GAF-like_dom_sf"/>
</dbReference>